<protein>
    <submittedName>
        <fullName evidence="2">Uncharacterized protein</fullName>
    </submittedName>
</protein>
<evidence type="ECO:0000313" key="3">
    <source>
        <dbReference type="Proteomes" id="UP000323257"/>
    </source>
</evidence>
<feature type="region of interest" description="Disordered" evidence="1">
    <location>
        <begin position="115"/>
        <end position="159"/>
    </location>
</feature>
<reference evidence="2 3" key="1">
    <citation type="submission" date="2019-07" db="EMBL/GenBank/DDBJ databases">
        <title>Genomic Encyclopedia of Type Strains, Phase III (KMG-III): the genomes of soil and plant-associated and newly described type strains.</title>
        <authorList>
            <person name="Whitman W."/>
        </authorList>
    </citation>
    <scope>NUCLEOTIDE SEQUENCE [LARGE SCALE GENOMIC DNA]</scope>
    <source>
        <strain evidence="2 3">BL24</strain>
    </source>
</reference>
<sequence>MKLCPTGQKRAPLKPTRQPRIMVTARRRESRGQSPLEPPRRRRWEEGATKVGSKGRSPLNLTALQRRGKGEGAIKVGSKGRSPLNLQRAPKRGREARGEEAGRFMRRGACVEARSGWSGEYPGGGGGEPDSEGSRVRVLCGRTDAEDERRRTDASGRSGESAFVISLRLV</sequence>
<proteinExistence type="predicted"/>
<dbReference type="EMBL" id="VNHS01000014">
    <property type="protein sequence ID" value="TYP69555.1"/>
    <property type="molecule type" value="Genomic_DNA"/>
</dbReference>
<evidence type="ECO:0000313" key="2">
    <source>
        <dbReference type="EMBL" id="TYP69555.1"/>
    </source>
</evidence>
<feature type="compositionally biased region" description="Basic and acidic residues" evidence="1">
    <location>
        <begin position="143"/>
        <end position="154"/>
    </location>
</feature>
<evidence type="ECO:0000256" key="1">
    <source>
        <dbReference type="SAM" id="MobiDB-lite"/>
    </source>
</evidence>
<dbReference type="Proteomes" id="UP000323257">
    <property type="component" value="Unassembled WGS sequence"/>
</dbReference>
<organism evidence="2 3">
    <name type="scientific">Paenibacillus methanolicus</name>
    <dbReference type="NCBI Taxonomy" id="582686"/>
    <lineage>
        <taxon>Bacteria</taxon>
        <taxon>Bacillati</taxon>
        <taxon>Bacillota</taxon>
        <taxon>Bacilli</taxon>
        <taxon>Bacillales</taxon>
        <taxon>Paenibacillaceae</taxon>
        <taxon>Paenibacillus</taxon>
    </lineage>
</organism>
<dbReference type="AlphaFoldDB" id="A0A5S5BQR9"/>
<name>A0A5S5BQR9_9BACL</name>
<feature type="region of interest" description="Disordered" evidence="1">
    <location>
        <begin position="1"/>
        <end position="101"/>
    </location>
</feature>
<comment type="caution">
    <text evidence="2">The sequence shown here is derived from an EMBL/GenBank/DDBJ whole genome shotgun (WGS) entry which is preliminary data.</text>
</comment>
<accession>A0A5S5BQR9</accession>
<gene>
    <name evidence="2" type="ORF">BCM02_11471</name>
</gene>
<keyword evidence="3" id="KW-1185">Reference proteome</keyword>
<feature type="compositionally biased region" description="Basic and acidic residues" evidence="1">
    <location>
        <begin position="92"/>
        <end position="101"/>
    </location>
</feature>